<reference evidence="2" key="1">
    <citation type="submission" date="2021-02" db="EMBL/GenBank/DDBJ databases">
        <title>Genome-Resolved Metagenomics of a Microbial Community Performing Photosynthetic Biological Nutrient Removal.</title>
        <authorList>
            <person name="Mcdaniel E.A."/>
        </authorList>
    </citation>
    <scope>NUCLEOTIDE SEQUENCE</scope>
    <source>
        <strain evidence="2">UWPOB_OBS1</strain>
    </source>
</reference>
<feature type="transmembrane region" description="Helical" evidence="1">
    <location>
        <begin position="91"/>
        <end position="112"/>
    </location>
</feature>
<feature type="transmembrane region" description="Helical" evidence="1">
    <location>
        <begin position="216"/>
        <end position="234"/>
    </location>
</feature>
<dbReference type="AlphaFoldDB" id="A0A8J7TKI7"/>
<evidence type="ECO:0000256" key="1">
    <source>
        <dbReference type="SAM" id="Phobius"/>
    </source>
</evidence>
<keyword evidence="1" id="KW-1133">Transmembrane helix</keyword>
<feature type="transmembrane region" description="Helical" evidence="1">
    <location>
        <begin position="327"/>
        <end position="345"/>
    </location>
</feature>
<proteinExistence type="predicted"/>
<gene>
    <name evidence="2" type="ORF">J0M35_04225</name>
</gene>
<feature type="transmembrane region" description="Helical" evidence="1">
    <location>
        <begin position="292"/>
        <end position="311"/>
    </location>
</feature>
<feature type="transmembrane region" description="Helical" evidence="1">
    <location>
        <begin position="173"/>
        <end position="204"/>
    </location>
</feature>
<accession>A0A8J7TKI7</accession>
<dbReference type="Proteomes" id="UP000664277">
    <property type="component" value="Unassembled WGS sequence"/>
</dbReference>
<dbReference type="EMBL" id="JAFLCK010000004">
    <property type="protein sequence ID" value="MBN8659544.1"/>
    <property type="molecule type" value="Genomic_DNA"/>
</dbReference>
<organism evidence="2 3">
    <name type="scientific">Candidatus Obscuribacter phosphatis</name>
    <dbReference type="NCBI Taxonomy" id="1906157"/>
    <lineage>
        <taxon>Bacteria</taxon>
        <taxon>Bacillati</taxon>
        <taxon>Candidatus Melainabacteria</taxon>
        <taxon>Candidatus Obscuribacterales</taxon>
        <taxon>Candidatus Obscuribacteraceae</taxon>
        <taxon>Candidatus Obscuribacter</taxon>
    </lineage>
</organism>
<keyword evidence="1" id="KW-0472">Membrane</keyword>
<feature type="transmembrane region" description="Helical" evidence="1">
    <location>
        <begin position="140"/>
        <end position="161"/>
    </location>
</feature>
<comment type="caution">
    <text evidence="2">The sequence shown here is derived from an EMBL/GenBank/DDBJ whole genome shotgun (WGS) entry which is preliminary data.</text>
</comment>
<evidence type="ECO:0000313" key="2">
    <source>
        <dbReference type="EMBL" id="MBN8659544.1"/>
    </source>
</evidence>
<sequence>MSAFLKKLKSSHAVLMFAWLAFLELAVFGRTFRNTGFYLDDWTMLGYLHFAPQDIFAKIAYYFFIDGRVAMRPVEALHFPLMQACFGVEPFGYHFTYAFFEVLAIFFFYLLLVRLFESKGLAFIAASLALLDPRHDTTHYWVMCNSVSLSLFFSTFSLWLADLSTSVKGHSRLLVFLSWLSFAAGIFNYELFLPFAAFNALILAKSAPNKAARFKSFFLAGIFFALPVLAFVVYQKIFIPMFVQPLVHVPVFDIAEIASTLLDGLNIQLGPKLFREIGQRIWLEGYLSSLSILLPMMGLGLLFAALSFLVLRDETEAESFVQAKKTYLRAVLFGLIAIFSSYSIFGLNKEYHPLIESIFNRVNTGGGLGGSLVLSGLVCYLTVILREVFLKRGNSLLAKLSSVLPTGFLFILMSFYCLADLVTAKQWQVSWLLQRTVIETLLQNKASFSKQSSIFLVGCPRYVNWAPIYDGVWDFGMMCQMMLNSRDVKGGVVCDRLALSKEKIEDISKGFTVETYRFPDVFILHTYRHEVKKVPDVASFLQYLEDGGLLGKFLDKDLLEAWKKQVSH</sequence>
<feature type="transmembrane region" description="Helical" evidence="1">
    <location>
        <begin position="396"/>
        <end position="416"/>
    </location>
</feature>
<name>A0A8J7TKI7_9BACT</name>
<keyword evidence="1" id="KW-0812">Transmembrane</keyword>
<protein>
    <submittedName>
        <fullName evidence="2">Uncharacterized protein</fullName>
    </submittedName>
</protein>
<evidence type="ECO:0000313" key="3">
    <source>
        <dbReference type="Proteomes" id="UP000664277"/>
    </source>
</evidence>
<feature type="transmembrane region" description="Helical" evidence="1">
    <location>
        <begin position="365"/>
        <end position="384"/>
    </location>
</feature>